<accession>A0A2W5QMA2</accession>
<organism evidence="1 2">
    <name type="scientific">Novosphingobium pentaromativorans</name>
    <dbReference type="NCBI Taxonomy" id="205844"/>
    <lineage>
        <taxon>Bacteria</taxon>
        <taxon>Pseudomonadati</taxon>
        <taxon>Pseudomonadota</taxon>
        <taxon>Alphaproteobacteria</taxon>
        <taxon>Sphingomonadales</taxon>
        <taxon>Sphingomonadaceae</taxon>
        <taxon>Novosphingobium</taxon>
    </lineage>
</organism>
<proteinExistence type="predicted"/>
<evidence type="ECO:0000313" key="1">
    <source>
        <dbReference type="EMBL" id="PZQ55783.1"/>
    </source>
</evidence>
<evidence type="ECO:0000313" key="2">
    <source>
        <dbReference type="Proteomes" id="UP000249082"/>
    </source>
</evidence>
<gene>
    <name evidence="1" type="ORF">DI555_07080</name>
</gene>
<dbReference type="EMBL" id="QFPX01000005">
    <property type="protein sequence ID" value="PZQ55783.1"/>
    <property type="molecule type" value="Genomic_DNA"/>
</dbReference>
<dbReference type="Proteomes" id="UP000249082">
    <property type="component" value="Unassembled WGS sequence"/>
</dbReference>
<comment type="caution">
    <text evidence="1">The sequence shown here is derived from an EMBL/GenBank/DDBJ whole genome shotgun (WGS) entry which is preliminary data.</text>
</comment>
<evidence type="ECO:0008006" key="3">
    <source>
        <dbReference type="Google" id="ProtNLM"/>
    </source>
</evidence>
<name>A0A2W5QMA2_9SPHN</name>
<protein>
    <recommendedName>
        <fullName evidence="3">Phage tail protein</fullName>
    </recommendedName>
</protein>
<dbReference type="AlphaFoldDB" id="A0A2W5QMA2"/>
<sequence length="214" mass="22931">MSRPDASASAALDGDVIRPGFFVFLDIDGNPVRFNTLGYDVTVTGTAFPEMNGQPFIGTNGKFVDIGSVQAKSGGSDQLECSLSGLRDIDNETLNIIGDQSKWQGRPAFLWRMIRDENGSQQGAIQHYYTGYMTSLSIEGDASEQVIRLSIEGYLSAFNQASNRTYLDQELFDPGDQSAVAAIAIANGTSTSNTTPIAQTSGRSNLWKPAGALS</sequence>
<reference evidence="1 2" key="1">
    <citation type="submission" date="2017-08" db="EMBL/GenBank/DDBJ databases">
        <title>Infants hospitalized years apart are colonized by the same room-sourced microbial strains.</title>
        <authorList>
            <person name="Brooks B."/>
            <person name="Olm M.R."/>
            <person name="Firek B.A."/>
            <person name="Baker R."/>
            <person name="Thomas B.C."/>
            <person name="Morowitz M.J."/>
            <person name="Banfield J.F."/>
        </authorList>
    </citation>
    <scope>NUCLEOTIDE SEQUENCE [LARGE SCALE GENOMIC DNA]</scope>
    <source>
        <strain evidence="1">S2_005_002_R2_33</strain>
    </source>
</reference>